<proteinExistence type="predicted"/>
<gene>
    <name evidence="1" type="ORF">RHABOEDO_001122</name>
</gene>
<evidence type="ECO:0000313" key="1">
    <source>
        <dbReference type="EMBL" id="QYF48885.1"/>
    </source>
</evidence>
<evidence type="ECO:0000313" key="2">
    <source>
        <dbReference type="Proteomes" id="UP000826014"/>
    </source>
</evidence>
<dbReference type="Proteomes" id="UP000826014">
    <property type="component" value="Chromosome"/>
</dbReference>
<keyword evidence="2" id="KW-1185">Reference proteome</keyword>
<dbReference type="EMBL" id="CP075587">
    <property type="protein sequence ID" value="QYF48885.1"/>
    <property type="molecule type" value="Genomic_DNA"/>
</dbReference>
<reference evidence="1 2" key="1">
    <citation type="journal article" date="2022" name="bioRxiv">
        <title>Ecology and evolution of chlamydial symbionts of arthropods.</title>
        <authorList>
            <person name="Halter T."/>
            <person name="Koestlbacher S."/>
            <person name="Collingro A."/>
            <person name="Sixt B.S."/>
            <person name="Toenshoff E.R."/>
            <person name="Hendrickx F."/>
            <person name="Kostanjsek R."/>
            <person name="Horn M."/>
        </authorList>
    </citation>
    <scope>NUCLEOTIDE SEQUENCE [LARGE SCALE GENOMIC DNA]</scope>
    <source>
        <strain evidence="1">W744xW776</strain>
    </source>
</reference>
<sequence>MYKETTSLCPSIKMILFDHDDTLVGTLKAKLAHISTLRKRSMVKNLKMRNYGFIGASL</sequence>
<accession>A0ABX8V0X7</accession>
<protein>
    <submittedName>
        <fullName evidence="1">Uncharacterized protein</fullName>
    </submittedName>
</protein>
<organism evidence="1 2">
    <name type="scientific">Candidatus Rhabdochlamydia oedothoracis</name>
    <dbReference type="NCBI Taxonomy" id="2720720"/>
    <lineage>
        <taxon>Bacteria</taxon>
        <taxon>Pseudomonadati</taxon>
        <taxon>Chlamydiota</taxon>
        <taxon>Chlamydiia</taxon>
        <taxon>Parachlamydiales</taxon>
        <taxon>Candidatus Rhabdochlamydiaceae</taxon>
        <taxon>Candidatus Rhabdochlamydia</taxon>
    </lineage>
</organism>
<name>A0ABX8V0X7_9BACT</name>